<dbReference type="RefSeq" id="WP_228816350.1">
    <property type="nucleotide sequence ID" value="NZ_JADLPS010000001.1"/>
</dbReference>
<dbReference type="InterPro" id="IPR042099">
    <property type="entry name" value="ANL_N_sf"/>
</dbReference>
<dbReference type="SUPFAM" id="SSF56801">
    <property type="entry name" value="Acetyl-CoA synthetase-like"/>
    <property type="match status" value="1"/>
</dbReference>
<keyword evidence="1" id="KW-0436">Ligase</keyword>
<reference evidence="1 2" key="1">
    <citation type="submission" date="2024-10" db="EMBL/GenBank/DDBJ databases">
        <title>The Natural Products Discovery Center: Release of the First 8490 Sequenced Strains for Exploring Actinobacteria Biosynthetic Diversity.</title>
        <authorList>
            <person name="Kalkreuter E."/>
            <person name="Kautsar S.A."/>
            <person name="Yang D."/>
            <person name="Bader C.D."/>
            <person name="Teijaro C.N."/>
            <person name="Fluegel L."/>
            <person name="Davis C.M."/>
            <person name="Simpson J.R."/>
            <person name="Lauterbach L."/>
            <person name="Steele A.D."/>
            <person name="Gui C."/>
            <person name="Meng S."/>
            <person name="Li G."/>
            <person name="Viehrig K."/>
            <person name="Ye F."/>
            <person name="Su P."/>
            <person name="Kiefer A.F."/>
            <person name="Nichols A."/>
            <person name="Cepeda A.J."/>
            <person name="Yan W."/>
            <person name="Fan B."/>
            <person name="Jiang Y."/>
            <person name="Adhikari A."/>
            <person name="Zheng C.-J."/>
            <person name="Schuster L."/>
            <person name="Cowan T.M."/>
            <person name="Smanski M.J."/>
            <person name="Chevrette M.G."/>
            <person name="De Carvalho L.P.S."/>
            <person name="Shen B."/>
        </authorList>
    </citation>
    <scope>NUCLEOTIDE SEQUENCE [LARGE SCALE GENOMIC DNA]</scope>
    <source>
        <strain evidence="1 2">NPDC001867</strain>
    </source>
</reference>
<name>A0ABW6TNB2_9NOCA</name>
<dbReference type="EMBL" id="JBIATK010000015">
    <property type="protein sequence ID" value="MFF4027568.1"/>
    <property type="molecule type" value="Genomic_DNA"/>
</dbReference>
<dbReference type="Gene3D" id="3.40.50.12780">
    <property type="entry name" value="N-terminal domain of ligase-like"/>
    <property type="match status" value="1"/>
</dbReference>
<dbReference type="PANTHER" id="PTHR43845:SF1">
    <property type="entry name" value="BLR5969 PROTEIN"/>
    <property type="match status" value="1"/>
</dbReference>
<evidence type="ECO:0000313" key="1">
    <source>
        <dbReference type="EMBL" id="MFF4027568.1"/>
    </source>
</evidence>
<dbReference type="PANTHER" id="PTHR43845">
    <property type="entry name" value="BLR5969 PROTEIN"/>
    <property type="match status" value="1"/>
</dbReference>
<gene>
    <name evidence="1" type="ORF">ACFYY5_32450</name>
</gene>
<keyword evidence="2" id="KW-1185">Reference proteome</keyword>
<sequence>MKRHDVDPAAIGSPDEFRFVPAVTKENYLQQYPPNMLLWHGDPAEAGTWSSSSGSTGRPTYWPRDILAQDDATELYARIFRQCFHAHRRSTLVIVGFAMGNWIGGTYTYSAMLALRRRGYKLSVIAPGIEVDTILDNIATLGPLYDQVVVAGYPPFVKDLLDRANNEVLRQDLRLLLAGEAITEAWRDYVLDRIGEPRDSVSSCLVYGTADAGIMGHETRTTIAIRRAARSDDRLAEALLGPSEALPTFVEYDADYRFVEVDDQGRFLFTVDNSLPLVRYRINDVGHLITPTELSETLLRTGHRLPVFTSTETCSFLALDRRTDVAASFYGLKIYPDSVHAALDDPVIAGWVTGKFILSPASGADLQQTLHLRVELQPTKTPNADVEHRLRHAVVNALLRTNSEFARLHQTLGHAAEPEISLRAFGSPGFEVGVKHQWAESAR</sequence>
<protein>
    <submittedName>
        <fullName evidence="1">Phenylacetate--CoA ligase family protein</fullName>
    </submittedName>
</protein>
<dbReference type="GO" id="GO:0016874">
    <property type="term" value="F:ligase activity"/>
    <property type="evidence" value="ECO:0007669"/>
    <property type="project" value="UniProtKB-KW"/>
</dbReference>
<comment type="caution">
    <text evidence="1">The sequence shown here is derived from an EMBL/GenBank/DDBJ whole genome shotgun (WGS) entry which is preliminary data.</text>
</comment>
<evidence type="ECO:0000313" key="2">
    <source>
        <dbReference type="Proteomes" id="UP001602089"/>
    </source>
</evidence>
<proteinExistence type="predicted"/>
<dbReference type="Proteomes" id="UP001602089">
    <property type="component" value="Unassembled WGS sequence"/>
</dbReference>
<accession>A0ABW6TNB2</accession>
<organism evidence="1 2">
    <name type="scientific">Nocardia elegans</name>
    <dbReference type="NCBI Taxonomy" id="300029"/>
    <lineage>
        <taxon>Bacteria</taxon>
        <taxon>Bacillati</taxon>
        <taxon>Actinomycetota</taxon>
        <taxon>Actinomycetes</taxon>
        <taxon>Mycobacteriales</taxon>
        <taxon>Nocardiaceae</taxon>
        <taxon>Nocardia</taxon>
    </lineage>
</organism>